<evidence type="ECO:0000313" key="1">
    <source>
        <dbReference type="EMBL" id="MDG4946641.1"/>
    </source>
</evidence>
<keyword evidence="2" id="KW-1185">Reference proteome</keyword>
<evidence type="ECO:0000313" key="2">
    <source>
        <dbReference type="Proteomes" id="UP001152599"/>
    </source>
</evidence>
<sequence>MKTVIPLIILLILSSCATKKNATKNNEADFTLWRITKELENKNLNYISLKKSCAGENHLKKQNSDNCAECLSNYDTYIFWKENKKLLIQKNDNCSEFYPIELTDFDPLEYLYKNQTKLIEENIGQYKIDDDSYSIISHSCNISYYIRNENKTFLKEFELYDLETSEDRVNLNYESNNRLAIIVLHKKIIEIINDLETEKKFERNRKTCYNTVYN</sequence>
<comment type="caution">
    <text evidence="1">The sequence shown here is derived from an EMBL/GenBank/DDBJ whole genome shotgun (WGS) entry which is preliminary data.</text>
</comment>
<reference evidence="1" key="1">
    <citation type="submission" date="2022-07" db="EMBL/GenBank/DDBJ databases">
        <title>Description and genome-wide analysis of Profundicola chukchiensis gen. nov., sp. nov., marine bacteria isolated from bottom sediments of the Chukchi Sea.</title>
        <authorList>
            <person name="Romanenko L."/>
            <person name="Otstavnykh N."/>
            <person name="Kurilenko V."/>
            <person name="Eremeev V."/>
            <person name="Velansky P."/>
            <person name="Mikhailov V."/>
            <person name="Isaeva M."/>
        </authorList>
    </citation>
    <scope>NUCLEOTIDE SEQUENCE</scope>
    <source>
        <strain evidence="1">KMM 9713</strain>
    </source>
</reference>
<name>A0A9X4MXF2_9FLAO</name>
<dbReference type="AlphaFoldDB" id="A0A9X4MXF2"/>
<organism evidence="1 2">
    <name type="scientific">Profundicola chukchiensis</name>
    <dbReference type="NCBI Taxonomy" id="2961959"/>
    <lineage>
        <taxon>Bacteria</taxon>
        <taxon>Pseudomonadati</taxon>
        <taxon>Bacteroidota</taxon>
        <taxon>Flavobacteriia</taxon>
        <taxon>Flavobacteriales</taxon>
        <taxon>Weeksellaceae</taxon>
        <taxon>Profundicola</taxon>
    </lineage>
</organism>
<protein>
    <recommendedName>
        <fullName evidence="3">Lipoprotein</fullName>
    </recommendedName>
</protein>
<accession>A0A9X4MXF2</accession>
<dbReference type="Proteomes" id="UP001152599">
    <property type="component" value="Unassembled WGS sequence"/>
</dbReference>
<gene>
    <name evidence="1" type="ORF">NMK71_09455</name>
</gene>
<evidence type="ECO:0008006" key="3">
    <source>
        <dbReference type="Google" id="ProtNLM"/>
    </source>
</evidence>
<dbReference type="EMBL" id="JANCMU010000005">
    <property type="protein sequence ID" value="MDG4946641.1"/>
    <property type="molecule type" value="Genomic_DNA"/>
</dbReference>
<dbReference type="PROSITE" id="PS51257">
    <property type="entry name" value="PROKAR_LIPOPROTEIN"/>
    <property type="match status" value="1"/>
</dbReference>
<dbReference type="RefSeq" id="WP_304420993.1">
    <property type="nucleotide sequence ID" value="NZ_JANCMU010000005.1"/>
</dbReference>
<proteinExistence type="predicted"/>